<dbReference type="EMBL" id="CAEZSR010000333">
    <property type="protein sequence ID" value="CAB4601584.1"/>
    <property type="molecule type" value="Genomic_DNA"/>
</dbReference>
<dbReference type="PROSITE" id="PS51118">
    <property type="entry name" value="HTH_HXLR"/>
    <property type="match status" value="2"/>
</dbReference>
<evidence type="ECO:0000256" key="1">
    <source>
        <dbReference type="ARBA" id="ARBA00023015"/>
    </source>
</evidence>
<dbReference type="PANTHER" id="PTHR33204">
    <property type="entry name" value="TRANSCRIPTIONAL REGULATOR, MARR FAMILY"/>
    <property type="match status" value="1"/>
</dbReference>
<keyword evidence="2" id="KW-0238">DNA-binding</keyword>
<evidence type="ECO:0000259" key="5">
    <source>
        <dbReference type="PROSITE" id="PS51118"/>
    </source>
</evidence>
<keyword evidence="3" id="KW-0804">Transcription</keyword>
<reference evidence="6" key="1">
    <citation type="submission" date="2020-05" db="EMBL/GenBank/DDBJ databases">
        <authorList>
            <person name="Chiriac C."/>
            <person name="Salcher M."/>
            <person name="Ghai R."/>
            <person name="Kavagutti S V."/>
        </authorList>
    </citation>
    <scope>NUCLEOTIDE SEQUENCE</scope>
</reference>
<keyword evidence="1" id="KW-0805">Transcription regulation</keyword>
<evidence type="ECO:0000313" key="6">
    <source>
        <dbReference type="EMBL" id="CAB4601584.1"/>
    </source>
</evidence>
<evidence type="ECO:0000256" key="3">
    <source>
        <dbReference type="ARBA" id="ARBA00023163"/>
    </source>
</evidence>
<feature type="region of interest" description="Disordered" evidence="4">
    <location>
        <begin position="1"/>
        <end position="28"/>
    </location>
</feature>
<gene>
    <name evidence="6" type="ORF">UFOPK1493_04358</name>
</gene>
<sequence length="340" mass="36124">MTTPRTATPPRHRGPATGPNATGPNATGPNAIGAALGLLGDEWRLLIVRSAFEGARRYVDWKERLPVSDAVLTARLRSLVDGGVLRRVPAAIMPGRHEYELTAAGRDLWVLLLTIWDWERRHVAGQADRLPSMVHTDCTNVFHPVACCAACRSAVELDDVTALFGPSGGFARSVPVGAHRRRSGRRTTPGDASASPASDAGPGLFPDTMAVIGNRWSAAVVGAAVLGARRFRDFERALGVPPTVLTERLRSFVALGVLDDDGAAYRLTTKGAALFSIVIALVAWGERWVPAADGPAVLATHVACGAPFVPAWSCSECGGELRRDTIGIVGHPIVERSHPH</sequence>
<protein>
    <submittedName>
        <fullName evidence="6">Unannotated protein</fullName>
    </submittedName>
</protein>
<dbReference type="InterPro" id="IPR036390">
    <property type="entry name" value="WH_DNA-bd_sf"/>
</dbReference>
<dbReference type="InterPro" id="IPR002577">
    <property type="entry name" value="HTH_HxlR"/>
</dbReference>
<proteinExistence type="predicted"/>
<feature type="region of interest" description="Disordered" evidence="4">
    <location>
        <begin position="175"/>
        <end position="201"/>
    </location>
</feature>
<feature type="domain" description="HTH hxlR-type" evidence="5">
    <location>
        <begin position="28"/>
        <end position="127"/>
    </location>
</feature>
<dbReference type="SUPFAM" id="SSF46785">
    <property type="entry name" value="Winged helix' DNA-binding domain"/>
    <property type="match status" value="2"/>
</dbReference>
<dbReference type="InterPro" id="IPR036388">
    <property type="entry name" value="WH-like_DNA-bd_sf"/>
</dbReference>
<dbReference type="GO" id="GO:0003677">
    <property type="term" value="F:DNA binding"/>
    <property type="evidence" value="ECO:0007669"/>
    <property type="project" value="UniProtKB-KW"/>
</dbReference>
<accession>A0A6J6GR69</accession>
<dbReference type="AlphaFoldDB" id="A0A6J6GR69"/>
<dbReference type="Pfam" id="PF01638">
    <property type="entry name" value="HxlR"/>
    <property type="match status" value="2"/>
</dbReference>
<feature type="compositionally biased region" description="Polar residues" evidence="4">
    <location>
        <begin position="19"/>
        <end position="28"/>
    </location>
</feature>
<dbReference type="Gene3D" id="1.10.10.10">
    <property type="entry name" value="Winged helix-like DNA-binding domain superfamily/Winged helix DNA-binding domain"/>
    <property type="match status" value="2"/>
</dbReference>
<organism evidence="6">
    <name type="scientific">freshwater metagenome</name>
    <dbReference type="NCBI Taxonomy" id="449393"/>
    <lineage>
        <taxon>unclassified sequences</taxon>
        <taxon>metagenomes</taxon>
        <taxon>ecological metagenomes</taxon>
    </lineage>
</organism>
<evidence type="ECO:0000256" key="2">
    <source>
        <dbReference type="ARBA" id="ARBA00023125"/>
    </source>
</evidence>
<feature type="domain" description="HTH hxlR-type" evidence="5">
    <location>
        <begin position="201"/>
        <end position="293"/>
    </location>
</feature>
<feature type="compositionally biased region" description="Low complexity" evidence="4">
    <location>
        <begin position="189"/>
        <end position="201"/>
    </location>
</feature>
<evidence type="ECO:0000256" key="4">
    <source>
        <dbReference type="SAM" id="MobiDB-lite"/>
    </source>
</evidence>
<name>A0A6J6GR69_9ZZZZ</name>
<dbReference type="PANTHER" id="PTHR33204:SF18">
    <property type="entry name" value="TRANSCRIPTIONAL REGULATORY PROTEIN"/>
    <property type="match status" value="1"/>
</dbReference>